<dbReference type="Gene3D" id="3.20.20.100">
    <property type="entry name" value="NADP-dependent oxidoreductase domain"/>
    <property type="match status" value="1"/>
</dbReference>
<dbReference type="AlphaFoldDB" id="A0A1T4NBQ2"/>
<dbReference type="SUPFAM" id="SSF51430">
    <property type="entry name" value="NAD(P)-linked oxidoreductase"/>
    <property type="match status" value="1"/>
</dbReference>
<evidence type="ECO:0000313" key="3">
    <source>
        <dbReference type="EMBL" id="SJZ76496.1"/>
    </source>
</evidence>
<dbReference type="PANTHER" id="PTHR43625:SF40">
    <property type="entry name" value="ALDO-KETO REDUCTASE YAKC [NADP(+)]"/>
    <property type="match status" value="1"/>
</dbReference>
<proteinExistence type="predicted"/>
<reference evidence="4" key="1">
    <citation type="submission" date="2017-02" db="EMBL/GenBank/DDBJ databases">
        <authorList>
            <person name="Varghese N."/>
            <person name="Submissions S."/>
        </authorList>
    </citation>
    <scope>NUCLEOTIDE SEQUENCE [LARGE SCALE GENOMIC DNA]</scope>
    <source>
        <strain evidence="4">DSM 19608</strain>
    </source>
</reference>
<name>A0A1T4NBQ2_VIBCI</name>
<dbReference type="RefSeq" id="WP_078925707.1">
    <property type="nucleotide sequence ID" value="NZ_FUXB01000005.1"/>
</dbReference>
<dbReference type="Pfam" id="PF00248">
    <property type="entry name" value="Aldo_ket_red"/>
    <property type="match status" value="1"/>
</dbReference>
<gene>
    <name evidence="3" type="ORF">SAMN02745782_01305</name>
</gene>
<dbReference type="InterPro" id="IPR036812">
    <property type="entry name" value="NAD(P)_OxRdtase_dom_sf"/>
</dbReference>
<dbReference type="EMBL" id="FUXB01000005">
    <property type="protein sequence ID" value="SJZ76496.1"/>
    <property type="molecule type" value="Genomic_DNA"/>
</dbReference>
<dbReference type="PANTHER" id="PTHR43625">
    <property type="entry name" value="AFLATOXIN B1 ALDEHYDE REDUCTASE"/>
    <property type="match status" value="1"/>
</dbReference>
<organism evidence="3 4">
    <name type="scientific">Vibrio cincinnatiensis DSM 19608</name>
    <dbReference type="NCBI Taxonomy" id="1123491"/>
    <lineage>
        <taxon>Bacteria</taxon>
        <taxon>Pseudomonadati</taxon>
        <taxon>Pseudomonadota</taxon>
        <taxon>Gammaproteobacteria</taxon>
        <taxon>Vibrionales</taxon>
        <taxon>Vibrionaceae</taxon>
        <taxon>Vibrio</taxon>
    </lineage>
</organism>
<dbReference type="GeneID" id="70584220"/>
<dbReference type="InterPro" id="IPR023210">
    <property type="entry name" value="NADP_OxRdtase_dom"/>
</dbReference>
<evidence type="ECO:0000313" key="4">
    <source>
        <dbReference type="Proteomes" id="UP000190834"/>
    </source>
</evidence>
<dbReference type="InterPro" id="IPR050791">
    <property type="entry name" value="Aldo-Keto_reductase"/>
</dbReference>
<feature type="domain" description="NADP-dependent oxidoreductase" evidence="2">
    <location>
        <begin position="14"/>
        <end position="306"/>
    </location>
</feature>
<dbReference type="Proteomes" id="UP000190834">
    <property type="component" value="Unassembled WGS sequence"/>
</dbReference>
<accession>A0A1T4NBQ2</accession>
<keyword evidence="1" id="KW-0560">Oxidoreductase</keyword>
<protein>
    <submittedName>
        <fullName evidence="3">Predicted oxidoreductase</fullName>
    </submittedName>
</protein>
<keyword evidence="4" id="KW-1185">Reference proteome</keyword>
<sequence length="327" mass="35950">MKKRVLGQSLEVSEIGLGCMGMSEFYGPRNDAESKSVLHKAIDLGCTFLDTADTYGHYHNEQLLGEFLKESRAEIKVATKCGIVRRPGEYQRVIDNSPDYIRRACESSLRRLGVECIDLYYIHRLDPNVPIETTVFTLSQLVKEGKIANIGLSEVSASTLRKAHAVHPISAVQTEYSLWTRDVEQDVLPTCRELGIGFVPYSPLGRGFLTGNITPDSDFTPEDARQSLPRFTPDNLRANRPLTQVVASMASSKSCSSAQIALAWLLAQGPDIVPIPGTKKMKHLIDNLGAPDVVLTAADLARIESAVREFQPAGERYTTEGMKGVNA</sequence>
<dbReference type="CDD" id="cd19076">
    <property type="entry name" value="AKR_AKR13A_13D"/>
    <property type="match status" value="1"/>
</dbReference>
<evidence type="ECO:0000259" key="2">
    <source>
        <dbReference type="Pfam" id="PF00248"/>
    </source>
</evidence>
<evidence type="ECO:0000256" key="1">
    <source>
        <dbReference type="ARBA" id="ARBA00023002"/>
    </source>
</evidence>
<dbReference type="GO" id="GO:0016491">
    <property type="term" value="F:oxidoreductase activity"/>
    <property type="evidence" value="ECO:0007669"/>
    <property type="project" value="UniProtKB-KW"/>
</dbReference>
<dbReference type="OrthoDB" id="9772407at2"/>
<dbReference type="STRING" id="1123491.SAMN02745782_01305"/>
<dbReference type="GO" id="GO:0005737">
    <property type="term" value="C:cytoplasm"/>
    <property type="evidence" value="ECO:0007669"/>
    <property type="project" value="TreeGrafter"/>
</dbReference>